<feature type="region of interest" description="Disordered" evidence="5">
    <location>
        <begin position="123"/>
        <end position="142"/>
    </location>
</feature>
<feature type="region of interest" description="Disordered" evidence="5">
    <location>
        <begin position="357"/>
        <end position="403"/>
    </location>
</feature>
<dbReference type="PANTHER" id="PTHR46203:SF1">
    <property type="entry name" value="MITOCHONDRIAL TRANSLATION RELEASE FACTOR IN RESCUE"/>
    <property type="match status" value="1"/>
</dbReference>
<comment type="similarity">
    <text evidence="2">Belongs to the prokaryotic/mitochondrial release factor family.</text>
</comment>
<dbReference type="InterPro" id="IPR052405">
    <property type="entry name" value="Mito_Transl_Release_Factor"/>
</dbReference>
<accession>A0A2C6KLM7</accession>
<sequence length="403" mass="44574">MGFSELIFLLCFFLATLGETSNGSEASFPLVGHCTLSLVGVAPSIFSSSFDSGIVFLCYQSPCPTDSFEWCTSAIGGQPRVNSFSGHRARTAELVCFNRRCRHTTGRSILSFSPCNDLERDVSTRNAGSRTGGTTHEAATGAVRARRGRAPCRFHPAFLFSCTRLNSVVRVPKSFSSISLSTRAIEVVRGDTRPLPRALIALSASHCRVQRGIRDTPLNYFRSPILSPLAIALSLSSFCSASRVSFRAWSPAHLSAGPDSSPSPLTDDTLLYRSVWSRQLAGLGVNLEDVEEQCVLGGGKGGQKINKTNSCVLLVHRPSRIVIRCQQTRSQRKNRILARKLLLEKLHQAILAEKQKSQDLLEKERRRQRQPTESQKAHVKKEKMIRKERKEERKKISSVSLDS</sequence>
<dbReference type="InterPro" id="IPR045853">
    <property type="entry name" value="Pep_chain_release_fac_I_sf"/>
</dbReference>
<dbReference type="GeneID" id="94432176"/>
<dbReference type="PANTHER" id="PTHR46203">
    <property type="entry name" value="PROBABLE PEPTIDE CHAIN RELEASE FACTOR C12ORF65"/>
    <property type="match status" value="1"/>
</dbReference>
<evidence type="ECO:0000256" key="6">
    <source>
        <dbReference type="SAM" id="SignalP"/>
    </source>
</evidence>
<dbReference type="OrthoDB" id="277888at2759"/>
<dbReference type="EMBL" id="MIGC01005087">
    <property type="protein sequence ID" value="PHJ17334.1"/>
    <property type="molecule type" value="Genomic_DNA"/>
</dbReference>
<dbReference type="SUPFAM" id="SSF75620">
    <property type="entry name" value="Release factor"/>
    <property type="match status" value="1"/>
</dbReference>
<feature type="domain" description="Prokaryotic-type class I peptide chain release factors" evidence="7">
    <location>
        <begin position="285"/>
        <end position="396"/>
    </location>
</feature>
<evidence type="ECO:0000256" key="1">
    <source>
        <dbReference type="ARBA" id="ARBA00004173"/>
    </source>
</evidence>
<organism evidence="8 9">
    <name type="scientific">Cystoisospora suis</name>
    <dbReference type="NCBI Taxonomy" id="483139"/>
    <lineage>
        <taxon>Eukaryota</taxon>
        <taxon>Sar</taxon>
        <taxon>Alveolata</taxon>
        <taxon>Apicomplexa</taxon>
        <taxon>Conoidasida</taxon>
        <taxon>Coccidia</taxon>
        <taxon>Eucoccidiorida</taxon>
        <taxon>Eimeriorina</taxon>
        <taxon>Sarcocystidae</taxon>
        <taxon>Cystoisospora</taxon>
    </lineage>
</organism>
<evidence type="ECO:0000313" key="9">
    <source>
        <dbReference type="Proteomes" id="UP000221165"/>
    </source>
</evidence>
<dbReference type="Gene3D" id="3.30.160.20">
    <property type="match status" value="1"/>
</dbReference>
<dbReference type="GO" id="GO:0005739">
    <property type="term" value="C:mitochondrion"/>
    <property type="evidence" value="ECO:0007669"/>
    <property type="project" value="UniProtKB-SubCell"/>
</dbReference>
<keyword evidence="4" id="KW-0496">Mitochondrion</keyword>
<keyword evidence="6" id="KW-0732">Signal</keyword>
<evidence type="ECO:0000313" key="8">
    <source>
        <dbReference type="EMBL" id="PHJ17334.1"/>
    </source>
</evidence>
<reference evidence="8 9" key="1">
    <citation type="journal article" date="2017" name="Int. J. Parasitol.">
        <title>The genome of the protozoan parasite Cystoisospora suis and a reverse vaccinology approach to identify vaccine candidates.</title>
        <authorList>
            <person name="Palmieri N."/>
            <person name="Shrestha A."/>
            <person name="Ruttkowski B."/>
            <person name="Beck T."/>
            <person name="Vogl C."/>
            <person name="Tomley F."/>
            <person name="Blake D.P."/>
            <person name="Joachim A."/>
        </authorList>
    </citation>
    <scope>NUCLEOTIDE SEQUENCE [LARGE SCALE GENOMIC DNA]</scope>
    <source>
        <strain evidence="8 9">Wien I</strain>
    </source>
</reference>
<keyword evidence="3" id="KW-0809">Transit peptide</keyword>
<dbReference type="GO" id="GO:0003747">
    <property type="term" value="F:translation release factor activity"/>
    <property type="evidence" value="ECO:0007669"/>
    <property type="project" value="InterPro"/>
</dbReference>
<feature type="chain" id="PRO_5012203245" evidence="6">
    <location>
        <begin position="19"/>
        <end position="403"/>
    </location>
</feature>
<dbReference type="RefSeq" id="XP_067919058.1">
    <property type="nucleotide sequence ID" value="XM_068068965.1"/>
</dbReference>
<evidence type="ECO:0000256" key="5">
    <source>
        <dbReference type="SAM" id="MobiDB-lite"/>
    </source>
</evidence>
<protein>
    <submittedName>
        <fullName evidence="8">Peptidyl-trna hydrolase domain-containing protein</fullName>
    </submittedName>
</protein>
<dbReference type="VEuPathDB" id="ToxoDB:CSUI_008843"/>
<gene>
    <name evidence="8" type="ORF">CSUI_008843</name>
</gene>
<dbReference type="GO" id="GO:0016787">
    <property type="term" value="F:hydrolase activity"/>
    <property type="evidence" value="ECO:0007669"/>
    <property type="project" value="UniProtKB-KW"/>
</dbReference>
<evidence type="ECO:0000256" key="3">
    <source>
        <dbReference type="ARBA" id="ARBA00022946"/>
    </source>
</evidence>
<evidence type="ECO:0000256" key="2">
    <source>
        <dbReference type="ARBA" id="ARBA00010835"/>
    </source>
</evidence>
<dbReference type="InterPro" id="IPR000352">
    <property type="entry name" value="Pep_chain_release_fac_I"/>
</dbReference>
<feature type="signal peptide" evidence="6">
    <location>
        <begin position="1"/>
        <end position="18"/>
    </location>
</feature>
<evidence type="ECO:0000256" key="4">
    <source>
        <dbReference type="ARBA" id="ARBA00023128"/>
    </source>
</evidence>
<comment type="subcellular location">
    <subcellularLocation>
        <location evidence="1">Mitochondrion</location>
    </subcellularLocation>
</comment>
<name>A0A2C6KLM7_9APIC</name>
<proteinExistence type="inferred from homology"/>
<keyword evidence="8" id="KW-0378">Hydrolase</keyword>
<dbReference type="AlphaFoldDB" id="A0A2C6KLM7"/>
<evidence type="ECO:0000259" key="7">
    <source>
        <dbReference type="Pfam" id="PF00472"/>
    </source>
</evidence>
<keyword evidence="9" id="KW-1185">Reference proteome</keyword>
<dbReference type="Pfam" id="PF00472">
    <property type="entry name" value="RF-1"/>
    <property type="match status" value="1"/>
</dbReference>
<dbReference type="Proteomes" id="UP000221165">
    <property type="component" value="Unassembled WGS sequence"/>
</dbReference>
<comment type="caution">
    <text evidence="8">The sequence shown here is derived from an EMBL/GenBank/DDBJ whole genome shotgun (WGS) entry which is preliminary data.</text>
</comment>
<feature type="compositionally biased region" description="Low complexity" evidence="5">
    <location>
        <begin position="132"/>
        <end position="142"/>
    </location>
</feature>
<feature type="compositionally biased region" description="Basic residues" evidence="5">
    <location>
        <begin position="377"/>
        <end position="387"/>
    </location>
</feature>